<gene>
    <name evidence="1" type="ORF">DHETER_LOCUS8420</name>
</gene>
<dbReference type="Proteomes" id="UP000789702">
    <property type="component" value="Unassembled WGS sequence"/>
</dbReference>
<protein>
    <submittedName>
        <fullName evidence="1">371_t:CDS:1</fullName>
    </submittedName>
</protein>
<evidence type="ECO:0000313" key="2">
    <source>
        <dbReference type="Proteomes" id="UP000789702"/>
    </source>
</evidence>
<comment type="caution">
    <text evidence="1">The sequence shown here is derived from an EMBL/GenBank/DDBJ whole genome shotgun (WGS) entry which is preliminary data.</text>
</comment>
<sequence>MSPLLDDIKGFDPCSIINLAMDKLVGGTTFTCWKKDKDCISIVEALAILGPRLNIDIVPQSEYASSLMSNFVLEGEYHGKLIARLLLLKVWDDIYKKLNTPSTRIHILVSFTGAEFGKAYIKFTHIISIMYTPNRKDLLDALIHESLNEEPSEDRISYTLIQVKNLTKDVK</sequence>
<accession>A0ACA9N7Y1</accession>
<feature type="non-terminal residue" evidence="1">
    <location>
        <position position="171"/>
    </location>
</feature>
<reference evidence="1" key="1">
    <citation type="submission" date="2021-06" db="EMBL/GenBank/DDBJ databases">
        <authorList>
            <person name="Kallberg Y."/>
            <person name="Tangrot J."/>
            <person name="Rosling A."/>
        </authorList>
    </citation>
    <scope>NUCLEOTIDE SEQUENCE</scope>
    <source>
        <strain evidence="1">IL203A</strain>
    </source>
</reference>
<proteinExistence type="predicted"/>
<name>A0ACA9N7Y1_9GLOM</name>
<organism evidence="1 2">
    <name type="scientific">Dentiscutata heterogama</name>
    <dbReference type="NCBI Taxonomy" id="1316150"/>
    <lineage>
        <taxon>Eukaryota</taxon>
        <taxon>Fungi</taxon>
        <taxon>Fungi incertae sedis</taxon>
        <taxon>Mucoromycota</taxon>
        <taxon>Glomeromycotina</taxon>
        <taxon>Glomeromycetes</taxon>
        <taxon>Diversisporales</taxon>
        <taxon>Gigasporaceae</taxon>
        <taxon>Dentiscutata</taxon>
    </lineage>
</organism>
<keyword evidence="2" id="KW-1185">Reference proteome</keyword>
<dbReference type="EMBL" id="CAJVPU010013317">
    <property type="protein sequence ID" value="CAG8631432.1"/>
    <property type="molecule type" value="Genomic_DNA"/>
</dbReference>
<evidence type="ECO:0000313" key="1">
    <source>
        <dbReference type="EMBL" id="CAG8631432.1"/>
    </source>
</evidence>